<dbReference type="AlphaFoldDB" id="A0AAE1K5U3"/>
<comment type="caution">
    <text evidence="1">The sequence shown here is derived from an EMBL/GenBank/DDBJ whole genome shotgun (WGS) entry which is preliminary data.</text>
</comment>
<dbReference type="EMBL" id="JAWQEG010003405">
    <property type="protein sequence ID" value="KAK3866391.1"/>
    <property type="molecule type" value="Genomic_DNA"/>
</dbReference>
<accession>A0AAE1K5U3</accession>
<reference evidence="1" key="1">
    <citation type="submission" date="2023-10" db="EMBL/GenBank/DDBJ databases">
        <title>Genome assemblies of two species of porcelain crab, Petrolisthes cinctipes and Petrolisthes manimaculis (Anomura: Porcellanidae).</title>
        <authorList>
            <person name="Angst P."/>
        </authorList>
    </citation>
    <scope>NUCLEOTIDE SEQUENCE</scope>
    <source>
        <strain evidence="1">PB745_01</strain>
        <tissue evidence="1">Gill</tissue>
    </source>
</reference>
<dbReference type="Proteomes" id="UP001286313">
    <property type="component" value="Unassembled WGS sequence"/>
</dbReference>
<protein>
    <submittedName>
        <fullName evidence="1">Uncharacterized protein</fullName>
    </submittedName>
</protein>
<evidence type="ECO:0000313" key="2">
    <source>
        <dbReference type="Proteomes" id="UP001286313"/>
    </source>
</evidence>
<evidence type="ECO:0000313" key="1">
    <source>
        <dbReference type="EMBL" id="KAK3866391.1"/>
    </source>
</evidence>
<keyword evidence="2" id="KW-1185">Reference proteome</keyword>
<name>A0AAE1K5U3_PETCI</name>
<gene>
    <name evidence="1" type="ORF">Pcinc_028075</name>
</gene>
<organism evidence="1 2">
    <name type="scientific">Petrolisthes cinctipes</name>
    <name type="common">Flat porcelain crab</name>
    <dbReference type="NCBI Taxonomy" id="88211"/>
    <lineage>
        <taxon>Eukaryota</taxon>
        <taxon>Metazoa</taxon>
        <taxon>Ecdysozoa</taxon>
        <taxon>Arthropoda</taxon>
        <taxon>Crustacea</taxon>
        <taxon>Multicrustacea</taxon>
        <taxon>Malacostraca</taxon>
        <taxon>Eumalacostraca</taxon>
        <taxon>Eucarida</taxon>
        <taxon>Decapoda</taxon>
        <taxon>Pleocyemata</taxon>
        <taxon>Anomura</taxon>
        <taxon>Galatheoidea</taxon>
        <taxon>Porcellanidae</taxon>
        <taxon>Petrolisthes</taxon>
    </lineage>
</organism>
<sequence length="260" mass="29440">MPACLPCFPAINPIKLLIPSSTFVSTQIVIHLPAPLRQHSRLATSIDPPTLYALHTLFTTTTTHPLYHYHTLSTTITTNLLQLQHHHTPIPSTFTTNINTPSSNLYHYTSFYPPSSHTLSTTTTIIIITTSPLHIHTVSTSHPPDTTPYTPSPPQLHQCHLYNYIMLTHCCISRAVDFPLFTFYTDAHLFNNKSPTNLATHPYYYISHTTTLHSPLTFPYHYLLHHYPSHTTTPPIPLPLTHHYPSHTTTPHTPLPLTHH</sequence>
<proteinExistence type="predicted"/>